<organism evidence="2 3">
    <name type="scientific">Mycena maculata</name>
    <dbReference type="NCBI Taxonomy" id="230809"/>
    <lineage>
        <taxon>Eukaryota</taxon>
        <taxon>Fungi</taxon>
        <taxon>Dikarya</taxon>
        <taxon>Basidiomycota</taxon>
        <taxon>Agaricomycotina</taxon>
        <taxon>Agaricomycetes</taxon>
        <taxon>Agaricomycetidae</taxon>
        <taxon>Agaricales</taxon>
        <taxon>Marasmiineae</taxon>
        <taxon>Mycenaceae</taxon>
        <taxon>Mycena</taxon>
    </lineage>
</organism>
<feature type="transmembrane region" description="Helical" evidence="1">
    <location>
        <begin position="110"/>
        <end position="135"/>
    </location>
</feature>
<dbReference type="Proteomes" id="UP001215280">
    <property type="component" value="Unassembled WGS sequence"/>
</dbReference>
<name>A0AAD7NG61_9AGAR</name>
<dbReference type="AlphaFoldDB" id="A0AAD7NG61"/>
<protein>
    <submittedName>
        <fullName evidence="2">Uncharacterized protein</fullName>
    </submittedName>
</protein>
<feature type="transmembrane region" description="Helical" evidence="1">
    <location>
        <begin position="147"/>
        <end position="164"/>
    </location>
</feature>
<keyword evidence="3" id="KW-1185">Reference proteome</keyword>
<proteinExistence type="predicted"/>
<keyword evidence="1" id="KW-0472">Membrane</keyword>
<feature type="transmembrane region" description="Helical" evidence="1">
    <location>
        <begin position="171"/>
        <end position="189"/>
    </location>
</feature>
<evidence type="ECO:0000256" key="1">
    <source>
        <dbReference type="SAM" id="Phobius"/>
    </source>
</evidence>
<gene>
    <name evidence="2" type="ORF">DFH07DRAFT_772217</name>
</gene>
<comment type="caution">
    <text evidence="2">The sequence shown here is derived from an EMBL/GenBank/DDBJ whole genome shotgun (WGS) entry which is preliminary data.</text>
</comment>
<dbReference type="EMBL" id="JARJLG010000052">
    <property type="protein sequence ID" value="KAJ7759406.1"/>
    <property type="molecule type" value="Genomic_DNA"/>
</dbReference>
<evidence type="ECO:0000313" key="2">
    <source>
        <dbReference type="EMBL" id="KAJ7759406.1"/>
    </source>
</evidence>
<keyword evidence="1" id="KW-1133">Transmembrane helix</keyword>
<accession>A0AAD7NG61</accession>
<evidence type="ECO:0000313" key="3">
    <source>
        <dbReference type="Proteomes" id="UP001215280"/>
    </source>
</evidence>
<keyword evidence="1" id="KW-0812">Transmembrane</keyword>
<reference evidence="2" key="1">
    <citation type="submission" date="2023-03" db="EMBL/GenBank/DDBJ databases">
        <title>Massive genome expansion in bonnet fungi (Mycena s.s.) driven by repeated elements and novel gene families across ecological guilds.</title>
        <authorList>
            <consortium name="Lawrence Berkeley National Laboratory"/>
            <person name="Harder C.B."/>
            <person name="Miyauchi S."/>
            <person name="Viragh M."/>
            <person name="Kuo A."/>
            <person name="Thoen E."/>
            <person name="Andreopoulos B."/>
            <person name="Lu D."/>
            <person name="Skrede I."/>
            <person name="Drula E."/>
            <person name="Henrissat B."/>
            <person name="Morin E."/>
            <person name="Kohler A."/>
            <person name="Barry K."/>
            <person name="LaButti K."/>
            <person name="Morin E."/>
            <person name="Salamov A."/>
            <person name="Lipzen A."/>
            <person name="Mereny Z."/>
            <person name="Hegedus B."/>
            <person name="Baldrian P."/>
            <person name="Stursova M."/>
            <person name="Weitz H."/>
            <person name="Taylor A."/>
            <person name="Grigoriev I.V."/>
            <person name="Nagy L.G."/>
            <person name="Martin F."/>
            <person name="Kauserud H."/>
        </authorList>
    </citation>
    <scope>NUCLEOTIDE SEQUENCE</scope>
    <source>
        <strain evidence="2">CBHHK188m</strain>
    </source>
</reference>
<sequence length="191" mass="21409">MKRLVGCCFRAPGLLLTHHPNQMLLSGRDLAFAPQSTHFSFWGINWGPPTTHWIFLPTSSPPYGCSARRRAQSELEMAPIVLVNIRNSKTGKTDLIWARWMLRGHRGWRILAAGTVLHPGAAAMAPLCAQVSLYLPLNNYVDSIGTHNVYWMVLGGMVLAYTVSRALTAQLLMLFMFSLLMWLASSNWIEL</sequence>